<sequence>MAKNQDTPPPRDHFARTIFAMRIEDTLRRIDEVQPILVDISETMRYDEAADMLHAIANEIQATRNVMYDPNASPSPADINMANIMVDQLRHLAEYLQLHIDSGIHVSTKLHDLVREIRNNPEFGNPPPLPRAGSQLIE</sequence>
<dbReference type="RefSeq" id="XP_056502518.1">
    <property type="nucleotide sequence ID" value="XM_056643106.1"/>
</dbReference>
<evidence type="ECO:0000256" key="1">
    <source>
        <dbReference type="SAM" id="MobiDB-lite"/>
    </source>
</evidence>
<dbReference type="EMBL" id="JAPQKT010000003">
    <property type="protein sequence ID" value="KAJ5235018.1"/>
    <property type="molecule type" value="Genomic_DNA"/>
</dbReference>
<reference evidence="2" key="1">
    <citation type="submission" date="2022-11" db="EMBL/GenBank/DDBJ databases">
        <authorList>
            <person name="Petersen C."/>
        </authorList>
    </citation>
    <scope>NUCLEOTIDE SEQUENCE</scope>
    <source>
        <strain evidence="2">IBT 23319</strain>
    </source>
</reference>
<feature type="region of interest" description="Disordered" evidence="1">
    <location>
        <begin position="118"/>
        <end position="138"/>
    </location>
</feature>
<evidence type="ECO:0000313" key="3">
    <source>
        <dbReference type="Proteomes" id="UP001147733"/>
    </source>
</evidence>
<accession>A0A9W9P6N8</accession>
<protein>
    <submittedName>
        <fullName evidence="2">Uncharacterized protein</fullName>
    </submittedName>
</protein>
<proteinExistence type="predicted"/>
<organism evidence="2 3">
    <name type="scientific">Penicillium citrinum</name>
    <dbReference type="NCBI Taxonomy" id="5077"/>
    <lineage>
        <taxon>Eukaryota</taxon>
        <taxon>Fungi</taxon>
        <taxon>Dikarya</taxon>
        <taxon>Ascomycota</taxon>
        <taxon>Pezizomycotina</taxon>
        <taxon>Eurotiomycetes</taxon>
        <taxon>Eurotiomycetidae</taxon>
        <taxon>Eurotiales</taxon>
        <taxon>Aspergillaceae</taxon>
        <taxon>Penicillium</taxon>
    </lineage>
</organism>
<name>A0A9W9P6N8_PENCI</name>
<dbReference type="AlphaFoldDB" id="A0A9W9P6N8"/>
<dbReference type="OrthoDB" id="4347637at2759"/>
<dbReference type="GeneID" id="81382273"/>
<dbReference type="Proteomes" id="UP001147733">
    <property type="component" value="Unassembled WGS sequence"/>
</dbReference>
<gene>
    <name evidence="2" type="ORF">N7469_004186</name>
</gene>
<comment type="caution">
    <text evidence="2">The sequence shown here is derived from an EMBL/GenBank/DDBJ whole genome shotgun (WGS) entry which is preliminary data.</text>
</comment>
<evidence type="ECO:0000313" key="2">
    <source>
        <dbReference type="EMBL" id="KAJ5235018.1"/>
    </source>
</evidence>
<reference evidence="2" key="2">
    <citation type="journal article" date="2023" name="IMA Fungus">
        <title>Comparative genomic study of the Penicillium genus elucidates a diverse pangenome and 15 lateral gene transfer events.</title>
        <authorList>
            <person name="Petersen C."/>
            <person name="Sorensen T."/>
            <person name="Nielsen M.R."/>
            <person name="Sondergaard T.E."/>
            <person name="Sorensen J.L."/>
            <person name="Fitzpatrick D.A."/>
            <person name="Frisvad J.C."/>
            <person name="Nielsen K.L."/>
        </authorList>
    </citation>
    <scope>NUCLEOTIDE SEQUENCE</scope>
    <source>
        <strain evidence="2">IBT 23319</strain>
    </source>
</reference>
<keyword evidence="3" id="KW-1185">Reference proteome</keyword>